<keyword evidence="8" id="KW-1185">Reference proteome</keyword>
<evidence type="ECO:0000256" key="2">
    <source>
        <dbReference type="ARBA" id="ARBA00022692"/>
    </source>
</evidence>
<dbReference type="OrthoDB" id="29460at2759"/>
<evidence type="ECO:0000313" key="7">
    <source>
        <dbReference type="EMBL" id="KAG8227852.1"/>
    </source>
</evidence>
<dbReference type="GO" id="GO:0005802">
    <property type="term" value="C:trans-Golgi network"/>
    <property type="evidence" value="ECO:0007669"/>
    <property type="project" value="TreeGrafter"/>
</dbReference>
<evidence type="ECO:0000256" key="1">
    <source>
        <dbReference type="ARBA" id="ARBA00004167"/>
    </source>
</evidence>
<dbReference type="Pfam" id="PF09451">
    <property type="entry name" value="ATG27"/>
    <property type="match status" value="1"/>
</dbReference>
<dbReference type="EMBL" id="KZ308344">
    <property type="protein sequence ID" value="KAG8227852.1"/>
    <property type="molecule type" value="Genomic_DNA"/>
</dbReference>
<dbReference type="Proteomes" id="UP000792457">
    <property type="component" value="Unassembled WGS sequence"/>
</dbReference>
<evidence type="ECO:0000256" key="3">
    <source>
        <dbReference type="ARBA" id="ARBA00022729"/>
    </source>
</evidence>
<evidence type="ECO:0000256" key="6">
    <source>
        <dbReference type="SAM" id="Phobius"/>
    </source>
</evidence>
<organism evidence="7 8">
    <name type="scientific">Ladona fulva</name>
    <name type="common">Scarce chaser dragonfly</name>
    <name type="synonym">Libellula fulva</name>
    <dbReference type="NCBI Taxonomy" id="123851"/>
    <lineage>
        <taxon>Eukaryota</taxon>
        <taxon>Metazoa</taxon>
        <taxon>Ecdysozoa</taxon>
        <taxon>Arthropoda</taxon>
        <taxon>Hexapoda</taxon>
        <taxon>Insecta</taxon>
        <taxon>Pterygota</taxon>
        <taxon>Palaeoptera</taxon>
        <taxon>Odonata</taxon>
        <taxon>Epiprocta</taxon>
        <taxon>Anisoptera</taxon>
        <taxon>Libelluloidea</taxon>
        <taxon>Libellulidae</taxon>
        <taxon>Ladona</taxon>
    </lineage>
</organism>
<reference evidence="7" key="1">
    <citation type="submission" date="2013-04" db="EMBL/GenBank/DDBJ databases">
        <authorList>
            <person name="Qu J."/>
            <person name="Murali S.C."/>
            <person name="Bandaranaike D."/>
            <person name="Bellair M."/>
            <person name="Blankenburg K."/>
            <person name="Chao H."/>
            <person name="Dinh H."/>
            <person name="Doddapaneni H."/>
            <person name="Downs B."/>
            <person name="Dugan-Rocha S."/>
            <person name="Elkadiri S."/>
            <person name="Gnanaolivu R.D."/>
            <person name="Hernandez B."/>
            <person name="Javaid M."/>
            <person name="Jayaseelan J.C."/>
            <person name="Lee S."/>
            <person name="Li M."/>
            <person name="Ming W."/>
            <person name="Munidasa M."/>
            <person name="Muniz J."/>
            <person name="Nguyen L."/>
            <person name="Ongeri F."/>
            <person name="Osuji N."/>
            <person name="Pu L.-L."/>
            <person name="Puazo M."/>
            <person name="Qu C."/>
            <person name="Quiroz J."/>
            <person name="Raj R."/>
            <person name="Weissenberger G."/>
            <person name="Xin Y."/>
            <person name="Zou X."/>
            <person name="Han Y."/>
            <person name="Richards S."/>
            <person name="Worley K."/>
            <person name="Muzny D."/>
            <person name="Gibbs R."/>
        </authorList>
    </citation>
    <scope>NUCLEOTIDE SEQUENCE</scope>
    <source>
        <strain evidence="7">Sampled in the wild</strain>
    </source>
</reference>
<protein>
    <submittedName>
        <fullName evidence="7">Uncharacterized protein</fullName>
    </submittedName>
</protein>
<evidence type="ECO:0000313" key="8">
    <source>
        <dbReference type="Proteomes" id="UP000792457"/>
    </source>
</evidence>
<keyword evidence="4 6" id="KW-1133">Transmembrane helix</keyword>
<keyword evidence="2 6" id="KW-0812">Transmembrane</keyword>
<proteinExistence type="predicted"/>
<keyword evidence="5 6" id="KW-0472">Membrane</keyword>
<feature type="transmembrane region" description="Helical" evidence="6">
    <location>
        <begin position="22"/>
        <end position="42"/>
    </location>
</feature>
<dbReference type="PANTHER" id="PTHR15071">
    <property type="entry name" value="MANNOSE-6-PHOSPHATE RECEPTOR FAMILY MEMBER"/>
    <property type="match status" value="1"/>
</dbReference>
<dbReference type="InterPro" id="IPR018939">
    <property type="entry name" value="Autophagy-rel_prot_27"/>
</dbReference>
<gene>
    <name evidence="7" type="ORF">J437_LFUL006475</name>
</gene>
<dbReference type="AlphaFoldDB" id="A0A8K0K3X7"/>
<reference evidence="7" key="2">
    <citation type="submission" date="2017-10" db="EMBL/GenBank/DDBJ databases">
        <title>Ladona fulva Genome sequencing and assembly.</title>
        <authorList>
            <person name="Murali S."/>
            <person name="Richards S."/>
            <person name="Bandaranaike D."/>
            <person name="Bellair M."/>
            <person name="Blankenburg K."/>
            <person name="Chao H."/>
            <person name="Dinh H."/>
            <person name="Doddapaneni H."/>
            <person name="Dugan-Rocha S."/>
            <person name="Elkadiri S."/>
            <person name="Gnanaolivu R."/>
            <person name="Hernandez B."/>
            <person name="Skinner E."/>
            <person name="Javaid M."/>
            <person name="Lee S."/>
            <person name="Li M."/>
            <person name="Ming W."/>
            <person name="Munidasa M."/>
            <person name="Muniz J."/>
            <person name="Nguyen L."/>
            <person name="Hughes D."/>
            <person name="Osuji N."/>
            <person name="Pu L.-L."/>
            <person name="Puazo M."/>
            <person name="Qu C."/>
            <person name="Quiroz J."/>
            <person name="Raj R."/>
            <person name="Weissenberger G."/>
            <person name="Xin Y."/>
            <person name="Zou X."/>
            <person name="Han Y."/>
            <person name="Worley K."/>
            <person name="Muzny D."/>
            <person name="Gibbs R."/>
        </authorList>
    </citation>
    <scope>NUCLEOTIDE SEQUENCE</scope>
    <source>
        <strain evidence="7">Sampled in the wild</strain>
    </source>
</reference>
<comment type="caution">
    <text evidence="7">The sequence shown here is derived from an EMBL/GenBank/DDBJ whole genome shotgun (WGS) entry which is preliminary data.</text>
</comment>
<sequence length="93" mass="10328">MATLAMPVIHKSLEAAEDDEELLSTGSVLVIIFFVFAFLYFFGGALANKLLRGAEGREMIPNYQFWVDLPYLCRDGASFLLNGCQVPATYESI</sequence>
<accession>A0A8K0K3X7</accession>
<evidence type="ECO:0000256" key="4">
    <source>
        <dbReference type="ARBA" id="ARBA00022989"/>
    </source>
</evidence>
<dbReference type="GO" id="GO:0000139">
    <property type="term" value="C:Golgi membrane"/>
    <property type="evidence" value="ECO:0007669"/>
    <property type="project" value="UniProtKB-SubCell"/>
</dbReference>
<name>A0A8K0K3X7_LADFU</name>
<dbReference type="PANTHER" id="PTHR15071:SF0">
    <property type="entry name" value="MANNOSE 6-PHOSPHATE RECEPTOR-LIKE PROTEIN 1"/>
    <property type="match status" value="1"/>
</dbReference>
<comment type="subcellular location">
    <subcellularLocation>
        <location evidence="1">Membrane</location>
        <topology evidence="1">Single-pass membrane protein</topology>
    </subcellularLocation>
</comment>
<keyword evidence="3" id="KW-0732">Signal</keyword>
<evidence type="ECO:0000256" key="5">
    <source>
        <dbReference type="ARBA" id="ARBA00023136"/>
    </source>
</evidence>